<dbReference type="Proteomes" id="UP000293952">
    <property type="component" value="Unassembled WGS sequence"/>
</dbReference>
<accession>A0A4Q4KKY7</accession>
<organism evidence="1 2">
    <name type="scientific">Brumimicrobium glaciale</name>
    <dbReference type="NCBI Taxonomy" id="200475"/>
    <lineage>
        <taxon>Bacteria</taxon>
        <taxon>Pseudomonadati</taxon>
        <taxon>Bacteroidota</taxon>
        <taxon>Flavobacteriia</taxon>
        <taxon>Flavobacteriales</taxon>
        <taxon>Crocinitomicaceae</taxon>
        <taxon>Brumimicrobium</taxon>
    </lineage>
</organism>
<dbReference type="OrthoDB" id="1910631at2"/>
<reference evidence="1 2" key="1">
    <citation type="submission" date="2019-02" db="EMBL/GenBank/DDBJ databases">
        <title>Genome sequence of the sea-ice species Brumimicrobium glaciale.</title>
        <authorList>
            <person name="Bowman J.P."/>
        </authorList>
    </citation>
    <scope>NUCLEOTIDE SEQUENCE [LARGE SCALE GENOMIC DNA]</scope>
    <source>
        <strain evidence="1 2">IC156</strain>
    </source>
</reference>
<evidence type="ECO:0000313" key="2">
    <source>
        <dbReference type="Proteomes" id="UP000293952"/>
    </source>
</evidence>
<keyword evidence="2" id="KW-1185">Reference proteome</keyword>
<sequence length="302" mass="35831">MLKITFIIPYFGKWPEWMELFIDSIERNKTIDFHFITDCDTTVSKAPNIFFHKSTFEEYVNNAQQKLDVPINIPNPYKICDLRPFFGIIHADIIKGYDFFGWTDVDLLFGDIRSFYTEEVLSNHDVISSHAIRLAGHCALLRNKEEFRNMGYKVYNWAAVVNNPNFVGIDEHGMTNALTMTVWDKLSEKLKMPWIASLFSWKRIQKMKRYYFVEQYSTPFTPIPWLDGTINSDQPEEWYYKNGSVTNNRDDREFMYIHFMNFKSSQWRHDGTKAPWEEKDVFYAVDNIKNKIFINTKGIYNG</sequence>
<name>A0A4Q4KKY7_9FLAO</name>
<comment type="caution">
    <text evidence="1">The sequence shown here is derived from an EMBL/GenBank/DDBJ whole genome shotgun (WGS) entry which is preliminary data.</text>
</comment>
<evidence type="ECO:0000313" key="1">
    <source>
        <dbReference type="EMBL" id="RYM33915.1"/>
    </source>
</evidence>
<protein>
    <submittedName>
        <fullName evidence="1">Uncharacterized protein</fullName>
    </submittedName>
</protein>
<dbReference type="EMBL" id="SETE01000003">
    <property type="protein sequence ID" value="RYM33915.1"/>
    <property type="molecule type" value="Genomic_DNA"/>
</dbReference>
<dbReference type="RefSeq" id="WP_130093356.1">
    <property type="nucleotide sequence ID" value="NZ_SETE01000003.1"/>
</dbReference>
<dbReference type="AlphaFoldDB" id="A0A4Q4KKY7"/>
<dbReference type="Pfam" id="PF20330">
    <property type="entry name" value="DUF6625"/>
    <property type="match status" value="1"/>
</dbReference>
<gene>
    <name evidence="1" type="ORF">ERX46_08090</name>
</gene>
<proteinExistence type="predicted"/>
<dbReference type="InterPro" id="IPR046733">
    <property type="entry name" value="DUF6625"/>
</dbReference>